<evidence type="ECO:0000256" key="2">
    <source>
        <dbReference type="ARBA" id="ARBA00022630"/>
    </source>
</evidence>
<dbReference type="Pfam" id="PF02770">
    <property type="entry name" value="Acyl-CoA_dh_M"/>
    <property type="match status" value="1"/>
</dbReference>
<dbReference type="InterPro" id="IPR006091">
    <property type="entry name" value="Acyl-CoA_Oxase/DH_mid-dom"/>
</dbReference>
<dbReference type="GO" id="GO:0050660">
    <property type="term" value="F:flavin adenine dinucleotide binding"/>
    <property type="evidence" value="ECO:0007669"/>
    <property type="project" value="InterPro"/>
</dbReference>
<evidence type="ECO:0000259" key="16">
    <source>
        <dbReference type="Pfam" id="PF08028"/>
    </source>
</evidence>
<reference evidence="17" key="2">
    <citation type="submission" date="2020-09" db="EMBL/GenBank/DDBJ databases">
        <authorList>
            <person name="Sun Q."/>
            <person name="Zhou Y."/>
        </authorList>
    </citation>
    <scope>NUCLEOTIDE SEQUENCE</scope>
    <source>
        <strain evidence="17">CGMCC 1.15478</strain>
    </source>
</reference>
<comment type="similarity">
    <text evidence="8">Belongs to the DszC flavin monooxygenase family.</text>
</comment>
<dbReference type="GO" id="GO:0008470">
    <property type="term" value="F:3-methylbutanoyl-CoA dehydrogenase activity"/>
    <property type="evidence" value="ECO:0007669"/>
    <property type="project" value="TreeGrafter"/>
</dbReference>
<dbReference type="NCBIfam" id="TIGR04022">
    <property type="entry name" value="sulfur_SfnB"/>
    <property type="match status" value="1"/>
</dbReference>
<evidence type="ECO:0000256" key="6">
    <source>
        <dbReference type="ARBA" id="ARBA00023033"/>
    </source>
</evidence>
<evidence type="ECO:0000256" key="9">
    <source>
        <dbReference type="ARBA" id="ARBA00034328"/>
    </source>
</evidence>
<comment type="catalytic activity">
    <reaction evidence="12">
        <text>dibenzothiophene 5-oxide + FMNH2 + O2 = dibenzothiophene 5,5-dioxide + FMN + H2O + H(+)</text>
        <dbReference type="Rhea" id="RHEA:49080"/>
        <dbReference type="ChEBI" id="CHEBI:15377"/>
        <dbReference type="ChEBI" id="CHEBI:15378"/>
        <dbReference type="ChEBI" id="CHEBI:15379"/>
        <dbReference type="ChEBI" id="CHEBI:23683"/>
        <dbReference type="ChEBI" id="CHEBI:57618"/>
        <dbReference type="ChEBI" id="CHEBI:58210"/>
        <dbReference type="ChEBI" id="CHEBI:90356"/>
    </reaction>
</comment>
<evidence type="ECO:0000256" key="13">
    <source>
        <dbReference type="ARBA" id="ARBA00049456"/>
    </source>
</evidence>
<feature type="domain" description="Acyl-CoA dehydrogenase C-terminal" evidence="16">
    <location>
        <begin position="228"/>
        <end position="361"/>
    </location>
</feature>
<dbReference type="AlphaFoldDB" id="A0A916X9A3"/>
<dbReference type="InterPro" id="IPR013786">
    <property type="entry name" value="AcylCoA_DH/ox_N"/>
</dbReference>
<feature type="domain" description="Acyl-CoA oxidase/dehydrogenase middle" evidence="14">
    <location>
        <begin position="119"/>
        <end position="202"/>
    </location>
</feature>
<dbReference type="EMBL" id="BMJH01000001">
    <property type="protein sequence ID" value="GGC52886.1"/>
    <property type="molecule type" value="Genomic_DNA"/>
</dbReference>
<dbReference type="InterPro" id="IPR023922">
    <property type="entry name" value="S04_starv_induced_SfnB"/>
</dbReference>
<keyword evidence="18" id="KW-1185">Reference proteome</keyword>
<dbReference type="Gene3D" id="1.10.540.10">
    <property type="entry name" value="Acyl-CoA dehydrogenase/oxidase, N-terminal domain"/>
    <property type="match status" value="1"/>
</dbReference>
<dbReference type="PIRSF" id="PIRSF016578">
    <property type="entry name" value="HsaA"/>
    <property type="match status" value="1"/>
</dbReference>
<dbReference type="InterPro" id="IPR037069">
    <property type="entry name" value="AcylCoA_DH/ox_N_sf"/>
</dbReference>
<dbReference type="InterPro" id="IPR046373">
    <property type="entry name" value="Acyl-CoA_Oxase/DH_mid-dom_sf"/>
</dbReference>
<dbReference type="GO" id="GO:0004497">
    <property type="term" value="F:monooxygenase activity"/>
    <property type="evidence" value="ECO:0007669"/>
    <property type="project" value="UniProtKB-KW"/>
</dbReference>
<dbReference type="SUPFAM" id="SSF56645">
    <property type="entry name" value="Acyl-CoA dehydrogenase NM domain-like"/>
    <property type="match status" value="1"/>
</dbReference>
<dbReference type="GO" id="GO:0006552">
    <property type="term" value="P:L-leucine catabolic process"/>
    <property type="evidence" value="ECO:0007669"/>
    <property type="project" value="TreeGrafter"/>
</dbReference>
<evidence type="ECO:0000256" key="7">
    <source>
        <dbReference type="ARBA" id="ARBA00034307"/>
    </source>
</evidence>
<evidence type="ECO:0000256" key="3">
    <source>
        <dbReference type="ARBA" id="ARBA00022643"/>
    </source>
</evidence>
<dbReference type="InterPro" id="IPR009100">
    <property type="entry name" value="AcylCoA_DH/oxidase_NM_dom_sf"/>
</dbReference>
<dbReference type="RefSeq" id="WP_188669739.1">
    <property type="nucleotide sequence ID" value="NZ_BMJH01000001.1"/>
</dbReference>
<evidence type="ECO:0000256" key="12">
    <source>
        <dbReference type="ARBA" id="ARBA00048445"/>
    </source>
</evidence>
<comment type="catalytic activity">
    <reaction evidence="13">
        <text>dibenzothiophene + 2 FMNH2 + 2 O2 = dibenzothiophene 5,5-dioxide + 2 FMN + 2 H2O + 2 H(+)</text>
        <dbReference type="Rhea" id="RHEA:49072"/>
        <dbReference type="ChEBI" id="CHEBI:15377"/>
        <dbReference type="ChEBI" id="CHEBI:15378"/>
        <dbReference type="ChEBI" id="CHEBI:15379"/>
        <dbReference type="ChEBI" id="CHEBI:23681"/>
        <dbReference type="ChEBI" id="CHEBI:57618"/>
        <dbReference type="ChEBI" id="CHEBI:58210"/>
        <dbReference type="ChEBI" id="CHEBI:90356"/>
        <dbReference type="EC" id="1.14.14.21"/>
    </reaction>
</comment>
<evidence type="ECO:0000259" key="14">
    <source>
        <dbReference type="Pfam" id="PF02770"/>
    </source>
</evidence>
<dbReference type="InterPro" id="IPR013107">
    <property type="entry name" value="Acyl-CoA_DH_C"/>
</dbReference>
<evidence type="ECO:0000256" key="4">
    <source>
        <dbReference type="ARBA" id="ARBA00022741"/>
    </source>
</evidence>
<keyword evidence="6" id="KW-0503">Monooxygenase</keyword>
<dbReference type="Proteomes" id="UP000641514">
    <property type="component" value="Unassembled WGS sequence"/>
</dbReference>
<organism evidence="17 18">
    <name type="scientific">Hoyosella rhizosphaerae</name>
    <dbReference type="NCBI Taxonomy" id="1755582"/>
    <lineage>
        <taxon>Bacteria</taxon>
        <taxon>Bacillati</taxon>
        <taxon>Actinomycetota</taxon>
        <taxon>Actinomycetes</taxon>
        <taxon>Mycobacteriales</taxon>
        <taxon>Hoyosellaceae</taxon>
        <taxon>Hoyosella</taxon>
    </lineage>
</organism>
<dbReference type="Pfam" id="PF08028">
    <property type="entry name" value="Acyl-CoA_dh_2"/>
    <property type="match status" value="1"/>
</dbReference>
<dbReference type="Gene3D" id="2.40.110.10">
    <property type="entry name" value="Butyryl-CoA Dehydrogenase, subunit A, domain 2"/>
    <property type="match status" value="1"/>
</dbReference>
<dbReference type="PANTHER" id="PTHR43884:SF12">
    <property type="entry name" value="ISOVALERYL-COA DEHYDROGENASE, MITOCHONDRIAL-RELATED"/>
    <property type="match status" value="1"/>
</dbReference>
<dbReference type="Gene3D" id="1.20.140.10">
    <property type="entry name" value="Butyryl-CoA Dehydrogenase, subunit A, domain 3"/>
    <property type="match status" value="1"/>
</dbReference>
<evidence type="ECO:0000259" key="15">
    <source>
        <dbReference type="Pfam" id="PF02771"/>
    </source>
</evidence>
<protein>
    <recommendedName>
        <fullName evidence="10">Dibenzothiophene monooxygenase</fullName>
        <ecNumber evidence="9">1.14.14.21</ecNumber>
    </recommendedName>
</protein>
<comment type="subcellular location">
    <subcellularLocation>
        <location evidence="1">Cytoplasm</location>
    </subcellularLocation>
</comment>
<evidence type="ECO:0000313" key="18">
    <source>
        <dbReference type="Proteomes" id="UP000641514"/>
    </source>
</evidence>
<proteinExistence type="inferred from homology"/>
<feature type="domain" description="Acyl-CoA dehydrogenase/oxidase N-terminal" evidence="15">
    <location>
        <begin position="8"/>
        <end position="109"/>
    </location>
</feature>
<comment type="catalytic activity">
    <reaction evidence="11">
        <text>dibenzothiophene + FMNH2 + O2 = dibenzothiophene 5-oxide + FMN + H2O + H(+)</text>
        <dbReference type="Rhea" id="RHEA:49076"/>
        <dbReference type="ChEBI" id="CHEBI:15377"/>
        <dbReference type="ChEBI" id="CHEBI:15378"/>
        <dbReference type="ChEBI" id="CHEBI:15379"/>
        <dbReference type="ChEBI" id="CHEBI:23681"/>
        <dbReference type="ChEBI" id="CHEBI:23683"/>
        <dbReference type="ChEBI" id="CHEBI:57618"/>
        <dbReference type="ChEBI" id="CHEBI:58210"/>
    </reaction>
</comment>
<evidence type="ECO:0000256" key="5">
    <source>
        <dbReference type="ARBA" id="ARBA00023002"/>
    </source>
</evidence>
<dbReference type="PANTHER" id="PTHR43884">
    <property type="entry name" value="ACYL-COA DEHYDROGENASE"/>
    <property type="match status" value="1"/>
</dbReference>
<gene>
    <name evidence="17" type="primary">soxC</name>
    <name evidence="17" type="ORF">GCM10011410_01510</name>
</gene>
<reference evidence="17" key="1">
    <citation type="journal article" date="2014" name="Int. J. Syst. Evol. Microbiol.">
        <title>Complete genome sequence of Corynebacterium casei LMG S-19264T (=DSM 44701T), isolated from a smear-ripened cheese.</title>
        <authorList>
            <consortium name="US DOE Joint Genome Institute (JGI-PGF)"/>
            <person name="Walter F."/>
            <person name="Albersmeier A."/>
            <person name="Kalinowski J."/>
            <person name="Ruckert C."/>
        </authorList>
    </citation>
    <scope>NUCLEOTIDE SEQUENCE</scope>
    <source>
        <strain evidence="17">CGMCC 1.15478</strain>
    </source>
</reference>
<evidence type="ECO:0000313" key="17">
    <source>
        <dbReference type="EMBL" id="GGC52886.1"/>
    </source>
</evidence>
<name>A0A916X9A3_9ACTN</name>
<evidence type="ECO:0000256" key="10">
    <source>
        <dbReference type="ARBA" id="ARBA00034345"/>
    </source>
</evidence>
<sequence>MTWDATIQTVHKLADEFRQSAPQRDRDRSLPFNEITELSTAGFFALTIPREYGGLQAPPSVVAEATRILATADPNIAQIPQSHFVYVNFLKIAGSHQQKQYFFSKILDGQRLANAQSERNGSTIASITTTLDAVETGYRLNGTKYYCTGTVFADWIPVLSTSEGTEFVAFVPSDSPGLTIDDDWNGFGQRTTASGTVHLDNVHVDSAWVVPREPAVRAPAAYGAFAQLLHAAIDAGIARNALDDAAEFIRTSARPWFEAKVDEARDDPLTTYRLGEVTVDVASAEALVAEAGALVDEAFAAFSSEQATRASLAVAIAKAAADRAALSATNALHELGGTRTADASLNLHRHWRNARTHTLHDPVRWKYHNIGRALLGHPQPQHALF</sequence>
<evidence type="ECO:0000256" key="1">
    <source>
        <dbReference type="ARBA" id="ARBA00004496"/>
    </source>
</evidence>
<evidence type="ECO:0000256" key="11">
    <source>
        <dbReference type="ARBA" id="ARBA00047859"/>
    </source>
</evidence>
<accession>A0A916X9A3</accession>
<comment type="caution">
    <text evidence="17">The sequence shown here is derived from an EMBL/GenBank/DDBJ whole genome shotgun (WGS) entry which is preliminary data.</text>
</comment>
<keyword evidence="2" id="KW-0285">Flavoprotein</keyword>
<comment type="pathway">
    <text evidence="7">Sulfur metabolism; dibenzothiophene degradation.</text>
</comment>
<evidence type="ECO:0000256" key="8">
    <source>
        <dbReference type="ARBA" id="ARBA00034317"/>
    </source>
</evidence>
<dbReference type="SUPFAM" id="SSF47203">
    <property type="entry name" value="Acyl-CoA dehydrogenase C-terminal domain-like"/>
    <property type="match status" value="1"/>
</dbReference>
<dbReference type="Pfam" id="PF02771">
    <property type="entry name" value="Acyl-CoA_dh_N"/>
    <property type="match status" value="1"/>
</dbReference>
<dbReference type="GO" id="GO:0005737">
    <property type="term" value="C:cytoplasm"/>
    <property type="evidence" value="ECO:0007669"/>
    <property type="project" value="UniProtKB-SubCell"/>
</dbReference>
<dbReference type="EC" id="1.14.14.21" evidence="9"/>
<keyword evidence="4" id="KW-0547">Nucleotide-binding</keyword>
<keyword evidence="5" id="KW-0560">Oxidoreductase</keyword>
<dbReference type="InterPro" id="IPR036250">
    <property type="entry name" value="AcylCo_DH-like_C"/>
</dbReference>
<keyword evidence="3" id="KW-0288">FMN</keyword>